<comment type="similarity">
    <text evidence="1">Belongs to the beta-lactamase family.</text>
</comment>
<dbReference type="EMBL" id="ML742053">
    <property type="protein sequence ID" value="KAE8152462.1"/>
    <property type="molecule type" value="Genomic_DNA"/>
</dbReference>
<dbReference type="Pfam" id="PF00144">
    <property type="entry name" value="Beta-lactamase"/>
    <property type="match status" value="1"/>
</dbReference>
<protein>
    <submittedName>
        <fullName evidence="5">Beta-lactamase/transpeptidase-like protein</fullName>
    </submittedName>
</protein>
<evidence type="ECO:0000259" key="4">
    <source>
        <dbReference type="Pfam" id="PF26335"/>
    </source>
</evidence>
<evidence type="ECO:0000313" key="5">
    <source>
        <dbReference type="EMBL" id="KAE8152462.1"/>
    </source>
</evidence>
<evidence type="ECO:0000256" key="2">
    <source>
        <dbReference type="SAM" id="SignalP"/>
    </source>
</evidence>
<accession>A0A5N6U1P5</accession>
<organism evidence="5 6">
    <name type="scientific">Aspergillus avenaceus</name>
    <dbReference type="NCBI Taxonomy" id="36643"/>
    <lineage>
        <taxon>Eukaryota</taxon>
        <taxon>Fungi</taxon>
        <taxon>Dikarya</taxon>
        <taxon>Ascomycota</taxon>
        <taxon>Pezizomycotina</taxon>
        <taxon>Eurotiomycetes</taxon>
        <taxon>Eurotiomycetidae</taxon>
        <taxon>Eurotiales</taxon>
        <taxon>Aspergillaceae</taxon>
        <taxon>Aspergillus</taxon>
        <taxon>Aspergillus subgen. Circumdati</taxon>
    </lineage>
</organism>
<feature type="domain" description="Beta-lactamase-like ARB-00930-like C-terminal" evidence="4">
    <location>
        <begin position="435"/>
        <end position="618"/>
    </location>
</feature>
<feature type="chain" id="PRO_5024930151" evidence="2">
    <location>
        <begin position="20"/>
        <end position="622"/>
    </location>
</feature>
<reference evidence="5 6" key="1">
    <citation type="submission" date="2019-04" db="EMBL/GenBank/DDBJ databases">
        <title>Friends and foes A comparative genomics study of 23 Aspergillus species from section Flavi.</title>
        <authorList>
            <consortium name="DOE Joint Genome Institute"/>
            <person name="Kjaerbolling I."/>
            <person name="Vesth T."/>
            <person name="Frisvad J.C."/>
            <person name="Nybo J.L."/>
            <person name="Theobald S."/>
            <person name="Kildgaard S."/>
            <person name="Isbrandt T."/>
            <person name="Kuo A."/>
            <person name="Sato A."/>
            <person name="Lyhne E.K."/>
            <person name="Kogle M.E."/>
            <person name="Wiebenga A."/>
            <person name="Kun R.S."/>
            <person name="Lubbers R.J."/>
            <person name="Makela M.R."/>
            <person name="Barry K."/>
            <person name="Chovatia M."/>
            <person name="Clum A."/>
            <person name="Daum C."/>
            <person name="Haridas S."/>
            <person name="He G."/>
            <person name="LaButti K."/>
            <person name="Lipzen A."/>
            <person name="Mondo S."/>
            <person name="Riley R."/>
            <person name="Salamov A."/>
            <person name="Simmons B.A."/>
            <person name="Magnuson J.K."/>
            <person name="Henrissat B."/>
            <person name="Mortensen U.H."/>
            <person name="Larsen T.O."/>
            <person name="Devries R.P."/>
            <person name="Grigoriev I.V."/>
            <person name="Machida M."/>
            <person name="Baker S.E."/>
            <person name="Andersen M.R."/>
        </authorList>
    </citation>
    <scope>NUCLEOTIDE SEQUENCE [LARGE SCALE GENOMIC DNA]</scope>
    <source>
        <strain evidence="5 6">IBT 18842</strain>
    </source>
</reference>
<keyword evidence="6" id="KW-1185">Reference proteome</keyword>
<name>A0A5N6U1P5_ASPAV</name>
<dbReference type="PANTHER" id="PTHR22935:SF95">
    <property type="entry name" value="BETA-LACTAMASE-LIKE 1-RELATED"/>
    <property type="match status" value="1"/>
</dbReference>
<proteinExistence type="inferred from homology"/>
<dbReference type="InterPro" id="IPR051478">
    <property type="entry name" value="Beta-lactamase-like_AB/R"/>
</dbReference>
<dbReference type="PANTHER" id="PTHR22935">
    <property type="entry name" value="PENICILLIN-BINDING PROTEIN"/>
    <property type="match status" value="1"/>
</dbReference>
<dbReference type="InterPro" id="IPR012338">
    <property type="entry name" value="Beta-lactam/transpept-like"/>
</dbReference>
<gene>
    <name evidence="5" type="ORF">BDV25DRAFT_170449</name>
</gene>
<dbReference type="Pfam" id="PF26335">
    <property type="entry name" value="ARB_00930_C"/>
    <property type="match status" value="1"/>
</dbReference>
<keyword evidence="2" id="KW-0732">Signal</keyword>
<evidence type="ECO:0000256" key="1">
    <source>
        <dbReference type="ARBA" id="ARBA00038473"/>
    </source>
</evidence>
<sequence length="622" mass="66699">MAILHTILGTLSLTSIASAQLPSAPSLIPDPSYTGCPPDGPLLPRPTNLTQSKYLQAATDNLTAALDSALKGEIKAGWVVDNVSFSVAIVSPNGGQDHNKPLWEYHHRAKHNTGGAAQATGDSQYMIGSVSKVFSDLVLLKSGVDIQSPVTEFLPELAAPNASIQWKDITLQALADHLAGIPPNFVYEFYFLQPLHESLGFPHLNKPDYPSCGVTGLSPSCTRQEILNGLLTMDPVVPVNSKPVYSQLSFLIFSLCLEQATGKNYTQLLHETIIQPLNLTNTGTPPGDSSLGIIPPGTSSWGIQTDLITPGGGLYSSTNDLTTLLNSILSHRILSTEASVRNWLKPRSTTSSLNTLVGTPWEIQRTTNLTPDHPHTIDIYGKSGGLMGYMAQISVIDQYGIGFVVLTAGPPDSMNILYRAVTGSLLPAIESETQHQSTKYAGTWRSANVTLTTTLDSGPGLKLTALTSSSNTNTNTNTTTSTNSTNTNNNILASLQTIFKTAYTSTGFGILAPDLRIYPTELETPVPEPEARALLSQNKSTVDLVRQDWRINLDIVPLDGAAMSDLPGQQVLKGYCASWQLVDWMRYGGVPLDRVVFVIERVSGRVVGVEVPGLRGGLLGLS</sequence>
<feature type="signal peptide" evidence="2">
    <location>
        <begin position="1"/>
        <end position="19"/>
    </location>
</feature>
<dbReference type="AlphaFoldDB" id="A0A5N6U1P5"/>
<dbReference type="Proteomes" id="UP000325780">
    <property type="component" value="Unassembled WGS sequence"/>
</dbReference>
<evidence type="ECO:0000259" key="3">
    <source>
        <dbReference type="Pfam" id="PF00144"/>
    </source>
</evidence>
<dbReference type="InterPro" id="IPR001466">
    <property type="entry name" value="Beta-lactam-related"/>
</dbReference>
<dbReference type="Gene3D" id="3.40.710.10">
    <property type="entry name" value="DD-peptidase/beta-lactamase superfamily"/>
    <property type="match status" value="1"/>
</dbReference>
<dbReference type="InterPro" id="IPR058664">
    <property type="entry name" value="ARB_00930-like_C"/>
</dbReference>
<dbReference type="OrthoDB" id="6220758at2759"/>
<dbReference type="SUPFAM" id="SSF56601">
    <property type="entry name" value="beta-lactamase/transpeptidase-like"/>
    <property type="match status" value="1"/>
</dbReference>
<evidence type="ECO:0000313" key="6">
    <source>
        <dbReference type="Proteomes" id="UP000325780"/>
    </source>
</evidence>
<feature type="domain" description="Beta-lactamase-related" evidence="3">
    <location>
        <begin position="112"/>
        <end position="412"/>
    </location>
</feature>